<dbReference type="InterPro" id="IPR006140">
    <property type="entry name" value="D-isomer_DH_NAD-bd"/>
</dbReference>
<protein>
    <submittedName>
        <fullName evidence="7">Phosphoglycerate dehydrogenase</fullName>
    </submittedName>
</protein>
<gene>
    <name evidence="7" type="ORF">SAMN05660686_04427</name>
</gene>
<sequence length="315" mass="34236">MKVLYHYDVGPWLRDRLNRMAQEEGLKVAICSERDHEGFLEQVADTDVLLHNLEPVKDEHMAAAPKLKLVQKIGVGVNTIDLESAKARGIAVCNMPGTNSQAVSEMTLLLILACLRRLPVFHTRTARGDGWGWPPAMQDTLGEVAGKTVGLVGNGSVPQLLTPVLKAMGARVIFTKRGTPDPAMPEWVDKPTLLAESDIISLHIPLVDETRHWLDRGAISQMKPGAILVNTARGPLVDEEALAAALSTGRIMGAGLDVFAEEPSPANNPLFKLDNVVLAPHVAFFTLGTLERSLAVASENINRLRDGRELLHRVA</sequence>
<feature type="domain" description="D-isomer specific 2-hydroxyacid dehydrogenase catalytic" evidence="5">
    <location>
        <begin position="21"/>
        <end position="314"/>
    </location>
</feature>
<dbReference type="PANTHER" id="PTHR43761">
    <property type="entry name" value="D-ISOMER SPECIFIC 2-HYDROXYACID DEHYDROGENASE FAMILY PROTEIN (AFU_ORTHOLOGUE AFUA_1G13630)"/>
    <property type="match status" value="1"/>
</dbReference>
<keyword evidence="3" id="KW-0520">NAD</keyword>
<feature type="domain" description="D-isomer specific 2-hydroxyacid dehydrogenase NAD-binding" evidence="6">
    <location>
        <begin position="109"/>
        <end position="283"/>
    </location>
</feature>
<organism evidence="7 8">
    <name type="scientific">Thalassobaculum litoreum DSM 18839</name>
    <dbReference type="NCBI Taxonomy" id="1123362"/>
    <lineage>
        <taxon>Bacteria</taxon>
        <taxon>Pseudomonadati</taxon>
        <taxon>Pseudomonadota</taxon>
        <taxon>Alphaproteobacteria</taxon>
        <taxon>Rhodospirillales</taxon>
        <taxon>Thalassobaculaceae</taxon>
        <taxon>Thalassobaculum</taxon>
    </lineage>
</organism>
<dbReference type="Pfam" id="PF02826">
    <property type="entry name" value="2-Hacid_dh_C"/>
    <property type="match status" value="1"/>
</dbReference>
<dbReference type="CDD" id="cd12175">
    <property type="entry name" value="2-Hacid_dh_11"/>
    <property type="match status" value="1"/>
</dbReference>
<evidence type="ECO:0000313" key="7">
    <source>
        <dbReference type="EMBL" id="SDG44029.1"/>
    </source>
</evidence>
<dbReference type="InterPro" id="IPR050418">
    <property type="entry name" value="D-iso_2-hydroxyacid_DH_PdxB"/>
</dbReference>
<evidence type="ECO:0000259" key="6">
    <source>
        <dbReference type="Pfam" id="PF02826"/>
    </source>
</evidence>
<dbReference type="OrthoDB" id="9793626at2"/>
<evidence type="ECO:0000313" key="8">
    <source>
        <dbReference type="Proteomes" id="UP000198615"/>
    </source>
</evidence>
<comment type="caution">
    <text evidence="7">The sequence shown here is derived from an EMBL/GenBank/DDBJ whole genome shotgun (WGS) entry which is preliminary data.</text>
</comment>
<dbReference type="GO" id="GO:0051287">
    <property type="term" value="F:NAD binding"/>
    <property type="evidence" value="ECO:0007669"/>
    <property type="project" value="InterPro"/>
</dbReference>
<keyword evidence="2 4" id="KW-0560">Oxidoreductase</keyword>
<dbReference type="InterPro" id="IPR036291">
    <property type="entry name" value="NAD(P)-bd_dom_sf"/>
</dbReference>
<dbReference type="Pfam" id="PF00389">
    <property type="entry name" value="2-Hacid_dh"/>
    <property type="match status" value="1"/>
</dbReference>
<keyword evidence="8" id="KW-1185">Reference proteome</keyword>
<proteinExistence type="inferred from homology"/>
<dbReference type="Proteomes" id="UP000198615">
    <property type="component" value="Unassembled WGS sequence"/>
</dbReference>
<dbReference type="Gene3D" id="3.40.50.720">
    <property type="entry name" value="NAD(P)-binding Rossmann-like Domain"/>
    <property type="match status" value="2"/>
</dbReference>
<dbReference type="RefSeq" id="WP_093153869.1">
    <property type="nucleotide sequence ID" value="NZ_FNBW01000017.1"/>
</dbReference>
<evidence type="ECO:0000256" key="1">
    <source>
        <dbReference type="ARBA" id="ARBA00005854"/>
    </source>
</evidence>
<name>A0A8G2BLS4_9PROT</name>
<dbReference type="InterPro" id="IPR006139">
    <property type="entry name" value="D-isomer_2_OHA_DH_cat_dom"/>
</dbReference>
<evidence type="ECO:0000256" key="2">
    <source>
        <dbReference type="ARBA" id="ARBA00023002"/>
    </source>
</evidence>
<dbReference type="PROSITE" id="PS00671">
    <property type="entry name" value="D_2_HYDROXYACID_DH_3"/>
    <property type="match status" value="1"/>
</dbReference>
<evidence type="ECO:0000256" key="4">
    <source>
        <dbReference type="RuleBase" id="RU003719"/>
    </source>
</evidence>
<evidence type="ECO:0000259" key="5">
    <source>
        <dbReference type="Pfam" id="PF00389"/>
    </source>
</evidence>
<dbReference type="EMBL" id="FNBW01000017">
    <property type="protein sequence ID" value="SDG44029.1"/>
    <property type="molecule type" value="Genomic_DNA"/>
</dbReference>
<dbReference type="PANTHER" id="PTHR43761:SF1">
    <property type="entry name" value="D-ISOMER SPECIFIC 2-HYDROXYACID DEHYDROGENASE CATALYTIC DOMAIN-CONTAINING PROTEIN-RELATED"/>
    <property type="match status" value="1"/>
</dbReference>
<accession>A0A8G2BLS4</accession>
<dbReference type="SUPFAM" id="SSF51735">
    <property type="entry name" value="NAD(P)-binding Rossmann-fold domains"/>
    <property type="match status" value="1"/>
</dbReference>
<dbReference type="InterPro" id="IPR029753">
    <property type="entry name" value="D-isomer_DH_CS"/>
</dbReference>
<evidence type="ECO:0000256" key="3">
    <source>
        <dbReference type="ARBA" id="ARBA00023027"/>
    </source>
</evidence>
<dbReference type="AlphaFoldDB" id="A0A8G2BLS4"/>
<comment type="similarity">
    <text evidence="1 4">Belongs to the D-isomer specific 2-hydroxyacid dehydrogenase family.</text>
</comment>
<reference evidence="7 8" key="1">
    <citation type="submission" date="2016-10" db="EMBL/GenBank/DDBJ databases">
        <authorList>
            <person name="Varghese N."/>
            <person name="Submissions S."/>
        </authorList>
    </citation>
    <scope>NUCLEOTIDE SEQUENCE [LARGE SCALE GENOMIC DNA]</scope>
    <source>
        <strain evidence="7 8">DSM 18839</strain>
    </source>
</reference>
<dbReference type="SUPFAM" id="SSF52283">
    <property type="entry name" value="Formate/glycerate dehydrogenase catalytic domain-like"/>
    <property type="match status" value="1"/>
</dbReference>
<dbReference type="GO" id="GO:0016616">
    <property type="term" value="F:oxidoreductase activity, acting on the CH-OH group of donors, NAD or NADP as acceptor"/>
    <property type="evidence" value="ECO:0007669"/>
    <property type="project" value="InterPro"/>
</dbReference>